<evidence type="ECO:0000313" key="9">
    <source>
        <dbReference type="Proteomes" id="UP000029585"/>
    </source>
</evidence>
<feature type="transmembrane region" description="Helical" evidence="6">
    <location>
        <begin position="361"/>
        <end position="392"/>
    </location>
</feature>
<comment type="caution">
    <text evidence="8">The sequence shown here is derived from an EMBL/GenBank/DDBJ whole genome shotgun (WGS) entry which is preliminary data.</text>
</comment>
<keyword evidence="5 6" id="KW-0472">Membrane</keyword>
<evidence type="ECO:0000256" key="6">
    <source>
        <dbReference type="SAM" id="Phobius"/>
    </source>
</evidence>
<feature type="transmembrane region" description="Helical" evidence="6">
    <location>
        <begin position="259"/>
        <end position="279"/>
    </location>
</feature>
<evidence type="ECO:0000259" key="7">
    <source>
        <dbReference type="Pfam" id="PF03553"/>
    </source>
</evidence>
<protein>
    <recommendedName>
        <fullName evidence="7">Na+/H+ antiporter NhaC-like C-terminal domain-containing protein</fullName>
    </recommendedName>
</protein>
<feature type="transmembrane region" description="Helical" evidence="6">
    <location>
        <begin position="6"/>
        <end position="22"/>
    </location>
</feature>
<proteinExistence type="predicted"/>
<feature type="transmembrane region" description="Helical" evidence="6">
    <location>
        <begin position="404"/>
        <end position="422"/>
    </location>
</feature>
<dbReference type="Pfam" id="PF03553">
    <property type="entry name" value="Na_H_antiporter"/>
    <property type="match status" value="1"/>
</dbReference>
<evidence type="ECO:0000313" key="8">
    <source>
        <dbReference type="EMBL" id="KGF51859.1"/>
    </source>
</evidence>
<feature type="transmembrane region" description="Helical" evidence="6">
    <location>
        <begin position="285"/>
        <end position="303"/>
    </location>
</feature>
<dbReference type="InterPro" id="IPR018461">
    <property type="entry name" value="Na/H_Antiport_NhaC-like_C"/>
</dbReference>
<organism evidence="8 9">
    <name type="scientific">Flavonifractor plautii 1_3_50AFAA</name>
    <dbReference type="NCBI Taxonomy" id="742738"/>
    <lineage>
        <taxon>Bacteria</taxon>
        <taxon>Bacillati</taxon>
        <taxon>Bacillota</taxon>
        <taxon>Clostridia</taxon>
        <taxon>Eubacteriales</taxon>
        <taxon>Oscillospiraceae</taxon>
        <taxon>Flavonifractor</taxon>
    </lineage>
</organism>
<dbReference type="PANTHER" id="PTHR43478:SF1">
    <property type="entry name" value="NA+_H+ ANTIPORTER NHAC-LIKE C-TERMINAL DOMAIN-CONTAINING PROTEIN"/>
    <property type="match status" value="1"/>
</dbReference>
<dbReference type="eggNOG" id="COG1757">
    <property type="taxonomic scope" value="Bacteria"/>
</dbReference>
<keyword evidence="2" id="KW-1003">Cell membrane</keyword>
<dbReference type="PANTHER" id="PTHR43478">
    <property type="entry name" value="NA+/H+ ANTIPORTER-RELATED"/>
    <property type="match status" value="1"/>
</dbReference>
<name>A0A096D2Z5_FLAPL</name>
<feature type="transmembrane region" description="Helical" evidence="6">
    <location>
        <begin position="324"/>
        <end position="341"/>
    </location>
</feature>
<keyword evidence="9" id="KW-1185">Reference proteome</keyword>
<dbReference type="RefSeq" id="WP_009260059.1">
    <property type="nucleotide sequence ID" value="NZ_KN174172.1"/>
</dbReference>
<reference evidence="8 9" key="1">
    <citation type="submission" date="2011-08" db="EMBL/GenBank/DDBJ databases">
        <title>The Genome Sequence of Clostridium orbiscindens 1_3_50AFAA.</title>
        <authorList>
            <consortium name="The Broad Institute Genome Sequencing Platform"/>
            <person name="Earl A."/>
            <person name="Ward D."/>
            <person name="Feldgarden M."/>
            <person name="Gevers D."/>
            <person name="Daigneault M."/>
            <person name="Strauss J."/>
            <person name="Allen-Vercoe E."/>
            <person name="Young S.K."/>
            <person name="Zeng Q."/>
            <person name="Gargeya S."/>
            <person name="Fitzgerald M."/>
            <person name="Haas B."/>
            <person name="Abouelleil A."/>
            <person name="Alvarado L."/>
            <person name="Arachchi H.M."/>
            <person name="Berlin A."/>
            <person name="Brown A."/>
            <person name="Chapman S.B."/>
            <person name="Chen Z."/>
            <person name="Dunbar C."/>
            <person name="Freedman E."/>
            <person name="Gearin G."/>
            <person name="Gellesch M."/>
            <person name="Goldberg J."/>
            <person name="Griggs A."/>
            <person name="Gujja S."/>
            <person name="Heiman D."/>
            <person name="Howarth C."/>
            <person name="Larson L."/>
            <person name="Lui A."/>
            <person name="MacDonald P.J.P."/>
            <person name="Montmayeur A."/>
            <person name="Murphy C."/>
            <person name="Neiman D."/>
            <person name="Pearson M."/>
            <person name="Priest M."/>
            <person name="Roberts A."/>
            <person name="Saif S."/>
            <person name="Shea T."/>
            <person name="Shenoy N."/>
            <person name="Sisk P."/>
            <person name="Stolte C."/>
            <person name="Sykes S."/>
            <person name="Wortman J."/>
            <person name="Nusbaum C."/>
            <person name="Birren B."/>
        </authorList>
    </citation>
    <scope>NUCLEOTIDE SEQUENCE [LARGE SCALE GENOMIC DNA]</scope>
    <source>
        <strain evidence="8 9">1_3_50AFAA</strain>
    </source>
</reference>
<accession>A0A096D2Z5</accession>
<feature type="transmembrane region" description="Helical" evidence="6">
    <location>
        <begin position="27"/>
        <end position="43"/>
    </location>
</feature>
<feature type="transmembrane region" description="Helical" evidence="6">
    <location>
        <begin position="63"/>
        <end position="81"/>
    </location>
</feature>
<evidence type="ECO:0000256" key="1">
    <source>
        <dbReference type="ARBA" id="ARBA00004651"/>
    </source>
</evidence>
<dbReference type="AlphaFoldDB" id="A0A096D2Z5"/>
<evidence type="ECO:0000256" key="5">
    <source>
        <dbReference type="ARBA" id="ARBA00023136"/>
    </source>
</evidence>
<feature type="transmembrane region" description="Helical" evidence="6">
    <location>
        <begin position="144"/>
        <end position="166"/>
    </location>
</feature>
<gene>
    <name evidence="8" type="ORF">HMPREF9460_04204</name>
</gene>
<feature type="transmembrane region" description="Helical" evidence="6">
    <location>
        <begin position="186"/>
        <end position="209"/>
    </location>
</feature>
<comment type="subcellular location">
    <subcellularLocation>
        <location evidence="1">Cell membrane</location>
        <topology evidence="1">Multi-pass membrane protein</topology>
    </subcellularLocation>
</comment>
<dbReference type="GO" id="GO:0005886">
    <property type="term" value="C:plasma membrane"/>
    <property type="evidence" value="ECO:0007669"/>
    <property type="project" value="UniProtKB-SubCell"/>
</dbReference>
<dbReference type="PATRIC" id="fig|742738.3.peg.4315"/>
<evidence type="ECO:0000256" key="2">
    <source>
        <dbReference type="ARBA" id="ARBA00022475"/>
    </source>
</evidence>
<feature type="domain" description="Na+/H+ antiporter NhaC-like C-terminal" evidence="7">
    <location>
        <begin position="153"/>
        <end position="468"/>
    </location>
</feature>
<dbReference type="HOGENOM" id="CLU_018751_2_0_9"/>
<keyword evidence="4 6" id="KW-1133">Transmembrane helix</keyword>
<dbReference type="Proteomes" id="UP000029585">
    <property type="component" value="Unassembled WGS sequence"/>
</dbReference>
<keyword evidence="3 6" id="KW-0812">Transmembrane</keyword>
<evidence type="ECO:0000256" key="4">
    <source>
        <dbReference type="ARBA" id="ARBA00022989"/>
    </source>
</evidence>
<feature type="transmembrane region" description="Helical" evidence="6">
    <location>
        <begin position="453"/>
        <end position="474"/>
    </location>
</feature>
<sequence>MEAANYGILSLIPLALTLLLAFWKKDAVFALFMGCLSGVLLLGHDPAFGFSALAEEALGNEDFIWILLIQVFIGIMIAFFMKAGVVKAFAEMIAGKVKSPRSVKLATWFIGLFTIDDYMSPLLRGVVMRPLTDEMRVPREKLAFLLDSTCASVCTLMPFMAWGAYVAGLVADLGGPVTSNEQGVSVYISAIPFNFYAILMVLITLLSALEIFPDFGPMRKAEQRARTTGKLLRDGAVPMMGTELEELQKGNDSDVKPNVMLDFLIPIIILVATAIWTYIAKGGVKILECFIITVIYMSIELSIRKVFKSVTDLVNTAVQGMKSVMSATLILALAYCINTITKSMGAADFLLGVCESWMTPALFLSVAFIAGSVISFFTGSSWGTFAICIPIAVPMAYSFTGGQLGTLVYAAVGAVVSGGLFGDHCSPVSDTTVLSSLGAACDHIDHVRTQLPYALLAAAVSIILWIVVALVGGAV</sequence>
<evidence type="ECO:0000256" key="3">
    <source>
        <dbReference type="ARBA" id="ARBA00022692"/>
    </source>
</evidence>
<dbReference type="EMBL" id="ADLO01000136">
    <property type="protein sequence ID" value="KGF51859.1"/>
    <property type="molecule type" value="Genomic_DNA"/>
</dbReference>